<dbReference type="Pfam" id="PF12073">
    <property type="entry name" value="DUF3553"/>
    <property type="match status" value="1"/>
</dbReference>
<organism evidence="1 2">
    <name type="scientific">Hypericibacter terrae</name>
    <dbReference type="NCBI Taxonomy" id="2602015"/>
    <lineage>
        <taxon>Bacteria</taxon>
        <taxon>Pseudomonadati</taxon>
        <taxon>Pseudomonadota</taxon>
        <taxon>Alphaproteobacteria</taxon>
        <taxon>Rhodospirillales</taxon>
        <taxon>Dongiaceae</taxon>
        <taxon>Hypericibacter</taxon>
    </lineage>
</organism>
<keyword evidence="2" id="KW-1185">Reference proteome</keyword>
<evidence type="ECO:0000313" key="2">
    <source>
        <dbReference type="Proteomes" id="UP000326202"/>
    </source>
</evidence>
<accession>A0A5J6MU05</accession>
<dbReference type="Proteomes" id="UP000326202">
    <property type="component" value="Chromosome"/>
</dbReference>
<evidence type="ECO:0000313" key="1">
    <source>
        <dbReference type="EMBL" id="QEX18306.1"/>
    </source>
</evidence>
<dbReference type="AlphaFoldDB" id="A0A5J6MU05"/>
<sequence>MVDNLVPGAWVRHPDHPDWGMGQIQSIVGHRITVNFEHAGKLLINSDIVTLTLAGLESETDEKARRDR</sequence>
<dbReference type="InterPro" id="IPR021938">
    <property type="entry name" value="DUF3553"/>
</dbReference>
<dbReference type="KEGG" id="htq:FRZ44_36110"/>
<dbReference type="RefSeq" id="WP_151180353.1">
    <property type="nucleotide sequence ID" value="NZ_CP042906.1"/>
</dbReference>
<name>A0A5J6MU05_9PROT</name>
<reference evidence="1 2" key="1">
    <citation type="submission" date="2019-08" db="EMBL/GenBank/DDBJ databases">
        <title>Hyperibacter terrae gen. nov., sp. nov. and Hyperibacter viscosus sp. nov., two new members in the family Rhodospirillaceae isolated from the rhizosphere of Hypericum perforatum.</title>
        <authorList>
            <person name="Noviana Z."/>
        </authorList>
    </citation>
    <scope>NUCLEOTIDE SEQUENCE [LARGE SCALE GENOMIC DNA]</scope>
    <source>
        <strain evidence="1 2">R5913</strain>
    </source>
</reference>
<evidence type="ECO:0008006" key="3">
    <source>
        <dbReference type="Google" id="ProtNLM"/>
    </source>
</evidence>
<proteinExistence type="predicted"/>
<gene>
    <name evidence="1" type="ORF">FRZ44_36110</name>
</gene>
<dbReference type="OrthoDB" id="7361229at2"/>
<protein>
    <recommendedName>
        <fullName evidence="3">DUF3553 domain-containing protein</fullName>
    </recommendedName>
</protein>
<dbReference type="EMBL" id="CP042906">
    <property type="protein sequence ID" value="QEX18306.1"/>
    <property type="molecule type" value="Genomic_DNA"/>
</dbReference>